<reference evidence="2" key="1">
    <citation type="submission" date="2016-01" db="EMBL/GenBank/DDBJ databases">
        <title>Whole genome sequencing of Bhargavaea cecembensis T14.</title>
        <authorList>
            <person name="Hong K.W."/>
        </authorList>
    </citation>
    <scope>NUCLEOTIDE SEQUENCE [LARGE SCALE GENOMIC DNA]</scope>
    <source>
        <strain evidence="2">M19</strain>
    </source>
</reference>
<proteinExistence type="predicted"/>
<dbReference type="AlphaFoldDB" id="A0A0J5T7A1"/>
<sequence>MTVKFTILGFLYRKNLHGYDIIAEFNELSHHQWPLNPGQVYSTLERLERDGLVTSLGENEKGRIHYQITQEGREALFDWISSPVKRPLLRDELYMKYLLAESKGLEGIEELLQSQKELILQQILLLTDFKKTIDHKHFKKIIYGGLLHLEADLKWLEYIKDE</sequence>
<dbReference type="PANTHER" id="PTHR43252:SF6">
    <property type="entry name" value="NEGATIVE TRANSCRIPTION REGULATOR PADR"/>
    <property type="match status" value="1"/>
</dbReference>
<evidence type="ECO:0000313" key="2">
    <source>
        <dbReference type="Proteomes" id="UP000076510"/>
    </source>
</evidence>
<dbReference type="SUPFAM" id="SSF46785">
    <property type="entry name" value="Winged helix' DNA-binding domain"/>
    <property type="match status" value="1"/>
</dbReference>
<dbReference type="InterPro" id="IPR005149">
    <property type="entry name" value="Tscrpt_reg_PadR_N"/>
</dbReference>
<name>A0A0J5T7A1_9BACI</name>
<protein>
    <submittedName>
        <fullName evidence="1">Uncharacterized protein</fullName>
    </submittedName>
</protein>
<gene>
    <name evidence="1" type="ORF">AV649_16295</name>
</gene>
<dbReference type="PATRIC" id="fig|189381.10.peg.978"/>
<accession>A0A0J5T7A1</accession>
<dbReference type="RefSeq" id="WP_048005383.1">
    <property type="nucleotide sequence ID" value="NZ_CP047095.1"/>
</dbReference>
<dbReference type="InterPro" id="IPR036390">
    <property type="entry name" value="WH_DNA-bd_sf"/>
</dbReference>
<comment type="caution">
    <text evidence="1">The sequence shown here is derived from an EMBL/GenBank/DDBJ whole genome shotgun (WGS) entry which is preliminary data.</text>
</comment>
<dbReference type="EMBL" id="LQQY01000009">
    <property type="protein sequence ID" value="KZE50931.1"/>
    <property type="molecule type" value="Genomic_DNA"/>
</dbReference>
<dbReference type="OrthoDB" id="9783723at2"/>
<dbReference type="InterPro" id="IPR036388">
    <property type="entry name" value="WH-like_DNA-bd_sf"/>
</dbReference>
<dbReference type="Pfam" id="PF03551">
    <property type="entry name" value="PadR"/>
    <property type="match status" value="1"/>
</dbReference>
<dbReference type="PANTHER" id="PTHR43252">
    <property type="entry name" value="TRANSCRIPTIONAL REGULATOR YQJI"/>
    <property type="match status" value="1"/>
</dbReference>
<organism evidence="1 2">
    <name type="scientific">Rossellomorea marisflavi</name>
    <dbReference type="NCBI Taxonomy" id="189381"/>
    <lineage>
        <taxon>Bacteria</taxon>
        <taxon>Bacillati</taxon>
        <taxon>Bacillota</taxon>
        <taxon>Bacilli</taxon>
        <taxon>Bacillales</taxon>
        <taxon>Bacillaceae</taxon>
        <taxon>Rossellomorea</taxon>
    </lineage>
</organism>
<evidence type="ECO:0000313" key="1">
    <source>
        <dbReference type="EMBL" id="KZE50931.1"/>
    </source>
</evidence>
<dbReference type="Gene3D" id="1.10.10.10">
    <property type="entry name" value="Winged helix-like DNA-binding domain superfamily/Winged helix DNA-binding domain"/>
    <property type="match status" value="1"/>
</dbReference>
<dbReference type="Proteomes" id="UP000076510">
    <property type="component" value="Unassembled WGS sequence"/>
</dbReference>